<reference evidence="1" key="1">
    <citation type="submission" date="2022-07" db="EMBL/GenBank/DDBJ databases">
        <authorList>
            <person name="Trinca V."/>
            <person name="Uliana J.V.C."/>
            <person name="Torres T.T."/>
            <person name="Ward R.J."/>
            <person name="Monesi N."/>
        </authorList>
    </citation>
    <scope>NUCLEOTIDE SEQUENCE</scope>
    <source>
        <strain evidence="1">HSMRA1968</strain>
        <tissue evidence="1">Whole embryos</tissue>
    </source>
</reference>
<dbReference type="AlphaFoldDB" id="A0A9Q0MZK6"/>
<gene>
    <name evidence="1" type="primary">PO21</name>
    <name evidence="1" type="ORF">Bhyg_12834</name>
</gene>
<evidence type="ECO:0000313" key="2">
    <source>
        <dbReference type="Proteomes" id="UP001151699"/>
    </source>
</evidence>
<dbReference type="Proteomes" id="UP001151699">
    <property type="component" value="Chromosome X"/>
</dbReference>
<name>A0A9Q0MZK6_9DIPT</name>
<dbReference type="EMBL" id="WJQU01000003">
    <property type="protein sequence ID" value="KAJ6640085.1"/>
    <property type="molecule type" value="Genomic_DNA"/>
</dbReference>
<dbReference type="OrthoDB" id="418748at2759"/>
<keyword evidence="2" id="KW-1185">Reference proteome</keyword>
<comment type="caution">
    <text evidence="1">The sequence shown here is derived from an EMBL/GenBank/DDBJ whole genome shotgun (WGS) entry which is preliminary data.</text>
</comment>
<organism evidence="1 2">
    <name type="scientific">Pseudolycoriella hygida</name>
    <dbReference type="NCBI Taxonomy" id="35572"/>
    <lineage>
        <taxon>Eukaryota</taxon>
        <taxon>Metazoa</taxon>
        <taxon>Ecdysozoa</taxon>
        <taxon>Arthropoda</taxon>
        <taxon>Hexapoda</taxon>
        <taxon>Insecta</taxon>
        <taxon>Pterygota</taxon>
        <taxon>Neoptera</taxon>
        <taxon>Endopterygota</taxon>
        <taxon>Diptera</taxon>
        <taxon>Nematocera</taxon>
        <taxon>Sciaroidea</taxon>
        <taxon>Sciaridae</taxon>
        <taxon>Pseudolycoriella</taxon>
    </lineage>
</organism>
<proteinExistence type="predicted"/>
<evidence type="ECO:0000313" key="1">
    <source>
        <dbReference type="EMBL" id="KAJ6640085.1"/>
    </source>
</evidence>
<accession>A0A9Q0MZK6</accession>
<protein>
    <submittedName>
        <fullName evidence="1">Retrovirus-related Pol polyprotein from type-1 retrotransposable element R2</fullName>
    </submittedName>
</protein>
<sequence length="213" mass="23836">MAPSVDPNLKKYSDGVWAIATTVNVSMARAKQTSTNLYMVFLELEEPYDNIAHPAILEAIRGLSIANFMRQIVMASQGLGRPGHGIVGGQDCDLSRMMLGLCMDPILRAVNVEKGFPISSKENVACKAFVEKMVLMASNEENMKEHLRIVGDGLKAIGLEKIDRHNCRYVAMTFDNKQMIVKNDLDFELAGQQIRGVQRKEPWKFLGKKFEVM</sequence>